<dbReference type="EMBL" id="JAMPKK010000047">
    <property type="protein sequence ID" value="MEP0866623.1"/>
    <property type="molecule type" value="Genomic_DNA"/>
</dbReference>
<dbReference type="InterPro" id="IPR000719">
    <property type="entry name" value="Prot_kinase_dom"/>
</dbReference>
<dbReference type="Gene3D" id="3.30.200.20">
    <property type="entry name" value="Phosphorylase Kinase, domain 1"/>
    <property type="match status" value="1"/>
</dbReference>
<dbReference type="PROSITE" id="PS50011">
    <property type="entry name" value="PROTEIN_KINASE_DOM"/>
    <property type="match status" value="1"/>
</dbReference>
<feature type="domain" description="Protein kinase" evidence="2">
    <location>
        <begin position="133"/>
        <end position="516"/>
    </location>
</feature>
<evidence type="ECO:0000259" key="2">
    <source>
        <dbReference type="PROSITE" id="PS50011"/>
    </source>
</evidence>
<evidence type="ECO:0000256" key="1">
    <source>
        <dbReference type="ARBA" id="ARBA00022729"/>
    </source>
</evidence>
<dbReference type="PANTHER" id="PTHR30570:SF1">
    <property type="entry name" value="PHOSPHATE-BINDING PROTEIN PSTS"/>
    <property type="match status" value="1"/>
</dbReference>
<comment type="caution">
    <text evidence="3">The sequence shown here is derived from an EMBL/GenBank/DDBJ whole genome shotgun (WGS) entry which is preliminary data.</text>
</comment>
<keyword evidence="1" id="KW-0732">Signal</keyword>
<keyword evidence="4" id="KW-1185">Reference proteome</keyword>
<dbReference type="Gene3D" id="1.10.510.10">
    <property type="entry name" value="Transferase(Phosphotransferase) domain 1"/>
    <property type="match status" value="1"/>
</dbReference>
<dbReference type="InterPro" id="IPR050811">
    <property type="entry name" value="Phosphate_ABC_transporter"/>
</dbReference>
<sequence>MALTNIPKILLREYLSRNAPPIRLTQYNWLSRYQWLAPIVDEIKTELDPPTPEEQTALVDAPPQFTAQVHSFESHYSIESHYRYYRCKYSDPLACNLPQQTLQREPTAKYCLECGFPATLPEKSEIRGRRGRYRVETLVGKRGMGRLYQGTQLSDQQPIVIKEYLLPNRSFNQEETRQRKQTFELVAGLSLADGRVQDLRLRQPWDAIADGLEERCYLITNGNLDTSPTLSAYLAASGAMTSWQVRLVLNQVLQTLESLHGQKFSLPSGQVQQGMAHGNISLDSLLYVADKEKFFIHLCDLALWERLFDPPNTELIIPTPAQDLVALGYVGFYLLVGRSLDPSHQLIDPRDERQWPPVEPHLKTFILRLIGLGVSFESAEEARLALLKLPPDQHIDILVVETASPEDDQAKLRRPPYWLFGILGLSLLGILVWALIPKSQAGNLADNDFLTCCIKDISAIPGGKFNYTAEEAGTWSYILRHANIISQDKTLEEKLLERQPKLQLNYQPEPSGEAAIAKVMSGKANFAISGLVNELAPELKSKEVAYDGLVVFVAFSYAKRDKSLPQALKGQITFEQLRKLYTGEITSWKQLGGPDIPVKLYIPKETEAVRIFEQRVLKNDQEIALFRRLIQKGEQPPPLFKDPYAQEIKQMSTFETLRQVIRDFEDDEVGGIAFGTLSKVFGQCSAYPLALIDGNKTAVQALIQDNGNPVNPTTDLCDDKGSYRPNVEVFRNKSYPLGYPIAVVYSGDNSRPPVGQKFAELLRTREAQRLLSKAGLVPLQPLPPN</sequence>
<dbReference type="SUPFAM" id="SSF53850">
    <property type="entry name" value="Periplasmic binding protein-like II"/>
    <property type="match status" value="1"/>
</dbReference>
<dbReference type="Proteomes" id="UP001442494">
    <property type="component" value="Unassembled WGS sequence"/>
</dbReference>
<dbReference type="Pfam" id="PF12849">
    <property type="entry name" value="PBP_like_2"/>
    <property type="match status" value="1"/>
</dbReference>
<gene>
    <name evidence="3" type="ORF">NDI37_19380</name>
</gene>
<organism evidence="3 4">
    <name type="scientific">Funiculus sociatus GB2-A5</name>
    <dbReference type="NCBI Taxonomy" id="2933946"/>
    <lineage>
        <taxon>Bacteria</taxon>
        <taxon>Bacillati</taxon>
        <taxon>Cyanobacteriota</taxon>
        <taxon>Cyanophyceae</taxon>
        <taxon>Coleofasciculales</taxon>
        <taxon>Coleofasciculaceae</taxon>
        <taxon>Funiculus</taxon>
    </lineage>
</organism>
<evidence type="ECO:0000313" key="4">
    <source>
        <dbReference type="Proteomes" id="UP001442494"/>
    </source>
</evidence>
<dbReference type="Gene3D" id="3.40.190.10">
    <property type="entry name" value="Periplasmic binding protein-like II"/>
    <property type="match status" value="2"/>
</dbReference>
<dbReference type="SUPFAM" id="SSF56112">
    <property type="entry name" value="Protein kinase-like (PK-like)"/>
    <property type="match status" value="1"/>
</dbReference>
<dbReference type="PANTHER" id="PTHR30570">
    <property type="entry name" value="PERIPLASMIC PHOSPHATE BINDING COMPONENT OF PHOSPHATE ABC TRANSPORTER"/>
    <property type="match status" value="1"/>
</dbReference>
<dbReference type="InterPro" id="IPR024370">
    <property type="entry name" value="PBP_domain"/>
</dbReference>
<protein>
    <submittedName>
        <fullName evidence="3">Substrate-binding domain-containing protein</fullName>
    </submittedName>
</protein>
<reference evidence="3 4" key="1">
    <citation type="submission" date="2022-04" db="EMBL/GenBank/DDBJ databases">
        <title>Positive selection, recombination, and allopatry shape intraspecific diversity of widespread and dominant cyanobacteria.</title>
        <authorList>
            <person name="Wei J."/>
            <person name="Shu W."/>
            <person name="Hu C."/>
        </authorList>
    </citation>
    <scope>NUCLEOTIDE SEQUENCE [LARGE SCALE GENOMIC DNA]</scope>
    <source>
        <strain evidence="3 4">GB2-A5</strain>
    </source>
</reference>
<proteinExistence type="predicted"/>
<dbReference type="RefSeq" id="WP_199294972.1">
    <property type="nucleotide sequence ID" value="NZ_JAMPKK010000047.1"/>
</dbReference>
<name>A0ABV0JT38_9CYAN</name>
<dbReference type="InterPro" id="IPR011009">
    <property type="entry name" value="Kinase-like_dom_sf"/>
</dbReference>
<evidence type="ECO:0000313" key="3">
    <source>
        <dbReference type="EMBL" id="MEP0866623.1"/>
    </source>
</evidence>
<accession>A0ABV0JT38</accession>